<organism evidence="1">
    <name type="scientific">Trichuris suis</name>
    <name type="common">pig whipworm</name>
    <dbReference type="NCBI Taxonomy" id="68888"/>
    <lineage>
        <taxon>Eukaryota</taxon>
        <taxon>Metazoa</taxon>
        <taxon>Ecdysozoa</taxon>
        <taxon>Nematoda</taxon>
        <taxon>Enoplea</taxon>
        <taxon>Dorylaimia</taxon>
        <taxon>Trichinellida</taxon>
        <taxon>Trichuridae</taxon>
        <taxon>Trichuris</taxon>
    </lineage>
</organism>
<dbReference type="Proteomes" id="UP000030758">
    <property type="component" value="Unassembled WGS sequence"/>
</dbReference>
<reference evidence="1" key="1">
    <citation type="journal article" date="2014" name="Nat. Genet.">
        <title>Genome and transcriptome of the porcine whipworm Trichuris suis.</title>
        <authorList>
            <person name="Jex A.R."/>
            <person name="Nejsum P."/>
            <person name="Schwarz E.M."/>
            <person name="Hu L."/>
            <person name="Young N.D."/>
            <person name="Hall R.S."/>
            <person name="Korhonen P.K."/>
            <person name="Liao S."/>
            <person name="Thamsborg S."/>
            <person name="Xia J."/>
            <person name="Xu P."/>
            <person name="Wang S."/>
            <person name="Scheerlinck J.P."/>
            <person name="Hofmann A."/>
            <person name="Sternberg P.W."/>
            <person name="Wang J."/>
            <person name="Gasser R.B."/>
        </authorList>
    </citation>
    <scope>NUCLEOTIDE SEQUENCE [LARGE SCALE GENOMIC DNA]</scope>
    <source>
        <strain evidence="1">DCEP-RM93F</strain>
    </source>
</reference>
<protein>
    <submittedName>
        <fullName evidence="1">Uncharacterized protein</fullName>
    </submittedName>
</protein>
<evidence type="ECO:0000313" key="1">
    <source>
        <dbReference type="EMBL" id="KFD65156.1"/>
    </source>
</evidence>
<sequence>MWLALFSKSLKFRKEATSGTSKIDIEKYSNQNTSVAMEAPLARDYILLFSLYSGIQVIRNVHALEACVH</sequence>
<name>A0A085N6R0_9BILA</name>
<proteinExistence type="predicted"/>
<dbReference type="AlphaFoldDB" id="A0A085N6R0"/>
<gene>
    <name evidence="1" type="ORF">M514_22631</name>
</gene>
<accession>A0A085N6R0</accession>
<dbReference type="EMBL" id="KL367543">
    <property type="protein sequence ID" value="KFD65156.1"/>
    <property type="molecule type" value="Genomic_DNA"/>
</dbReference>